<dbReference type="InterPro" id="IPR036282">
    <property type="entry name" value="Glutathione-S-Trfase_C_sf"/>
</dbReference>
<dbReference type="PANTHER" id="PTHR11571:SF150">
    <property type="entry name" value="GLUTATHIONE S-TRANSFERASE"/>
    <property type="match status" value="1"/>
</dbReference>
<evidence type="ECO:0000259" key="2">
    <source>
        <dbReference type="PROSITE" id="PS50405"/>
    </source>
</evidence>
<dbReference type="SUPFAM" id="SSF52833">
    <property type="entry name" value="Thioredoxin-like"/>
    <property type="match status" value="1"/>
</dbReference>
<organism evidence="3">
    <name type="scientific">Phaeodactylum tricornutum</name>
    <name type="common">Diatom</name>
    <dbReference type="NCBI Taxonomy" id="2850"/>
    <lineage>
        <taxon>Eukaryota</taxon>
        <taxon>Sar</taxon>
        <taxon>Stramenopiles</taxon>
        <taxon>Ochrophyta</taxon>
        <taxon>Bacillariophyta</taxon>
        <taxon>Bacillariophyceae</taxon>
        <taxon>Bacillariophycidae</taxon>
        <taxon>Naviculales</taxon>
        <taxon>Phaeodactylaceae</taxon>
        <taxon>Phaeodactylum</taxon>
    </lineage>
</organism>
<dbReference type="GO" id="GO:0006749">
    <property type="term" value="P:glutathione metabolic process"/>
    <property type="evidence" value="ECO:0007669"/>
    <property type="project" value="TreeGrafter"/>
</dbReference>
<sequence length="225" mass="25515">MTPLPKIKLTYFDIEGVAEAVRLALVLSNTPFEDDRVGFGDWGEMKPKTPYGCLPIMSVDDGPLRTQSMAMLRWVGSSCSETLYPRDKIFDIEEAIGLMEDLNKSWYPAFAIGMRPQNYGRPEGFGQTEEGKKIIKEMRETWFQNELPRFLTYIENKLEGNQWLAGGETPTIADCVAVPILRNFSRGHVDHVPATALDSHPKVVDYIKRFCAQPQLKGRYNNGIH</sequence>
<dbReference type="SFLD" id="SFLDS00019">
    <property type="entry name" value="Glutathione_Transferase_(cytos"/>
    <property type="match status" value="1"/>
</dbReference>
<dbReference type="PROSITE" id="PS50404">
    <property type="entry name" value="GST_NTER"/>
    <property type="match status" value="1"/>
</dbReference>
<evidence type="ECO:0000259" key="1">
    <source>
        <dbReference type="PROSITE" id="PS50404"/>
    </source>
</evidence>
<evidence type="ECO:0008006" key="4">
    <source>
        <dbReference type="Google" id="ProtNLM"/>
    </source>
</evidence>
<dbReference type="InterPro" id="IPR036249">
    <property type="entry name" value="Thioredoxin-like_sf"/>
</dbReference>
<dbReference type="Proteomes" id="UP000836788">
    <property type="component" value="Chromosome 4"/>
</dbReference>
<evidence type="ECO:0000313" key="3">
    <source>
        <dbReference type="EMBL" id="CAG9289066.1"/>
    </source>
</evidence>
<feature type="domain" description="GST N-terminal" evidence="1">
    <location>
        <begin position="5"/>
        <end position="83"/>
    </location>
</feature>
<dbReference type="InterPro" id="IPR004045">
    <property type="entry name" value="Glutathione_S-Trfase_N"/>
</dbReference>
<dbReference type="InterPro" id="IPR050213">
    <property type="entry name" value="GST_superfamily"/>
</dbReference>
<dbReference type="EMBL" id="OU594945">
    <property type="protein sequence ID" value="CAG9289066.1"/>
    <property type="molecule type" value="Genomic_DNA"/>
</dbReference>
<name>A0A8J9XAF6_PHATR</name>
<proteinExistence type="predicted"/>
<dbReference type="InterPro" id="IPR040079">
    <property type="entry name" value="Glutathione_S-Trfase"/>
</dbReference>
<dbReference type="SUPFAM" id="SSF47616">
    <property type="entry name" value="GST C-terminal domain-like"/>
    <property type="match status" value="1"/>
</dbReference>
<dbReference type="Pfam" id="PF14497">
    <property type="entry name" value="GST_C_3"/>
    <property type="match status" value="1"/>
</dbReference>
<reference evidence="3" key="1">
    <citation type="submission" date="2022-02" db="EMBL/GenBank/DDBJ databases">
        <authorList>
            <person name="Giguere J D."/>
        </authorList>
    </citation>
    <scope>NUCLEOTIDE SEQUENCE</scope>
    <source>
        <strain evidence="3">CCAP 1055/1</strain>
    </source>
</reference>
<dbReference type="Gene3D" id="1.20.1050.10">
    <property type="match status" value="1"/>
</dbReference>
<feature type="domain" description="GST C-terminal" evidence="2">
    <location>
        <begin position="84"/>
        <end position="225"/>
    </location>
</feature>
<dbReference type="CDD" id="cd03039">
    <property type="entry name" value="GST_N_Sigma_like"/>
    <property type="match status" value="1"/>
</dbReference>
<dbReference type="AlphaFoldDB" id="A0A8J9XAF6"/>
<dbReference type="PANTHER" id="PTHR11571">
    <property type="entry name" value="GLUTATHIONE S-TRANSFERASE"/>
    <property type="match status" value="1"/>
</dbReference>
<dbReference type="OMA" id="PWFKEQD"/>
<accession>A0A8J9XAF6</accession>
<dbReference type="Gene3D" id="3.40.30.10">
    <property type="entry name" value="Glutaredoxin"/>
    <property type="match status" value="1"/>
</dbReference>
<dbReference type="CDD" id="cd00299">
    <property type="entry name" value="GST_C_family"/>
    <property type="match status" value="1"/>
</dbReference>
<dbReference type="PROSITE" id="PS50405">
    <property type="entry name" value="GST_CTER"/>
    <property type="match status" value="1"/>
</dbReference>
<gene>
    <name evidence="3" type="ORF">PTTT1_LOCUS40471</name>
</gene>
<dbReference type="InterPro" id="IPR004046">
    <property type="entry name" value="GST_C"/>
</dbReference>
<dbReference type="GO" id="GO:0004364">
    <property type="term" value="F:glutathione transferase activity"/>
    <property type="evidence" value="ECO:0007669"/>
    <property type="project" value="TreeGrafter"/>
</dbReference>
<dbReference type="InterPro" id="IPR010987">
    <property type="entry name" value="Glutathione-S-Trfase_C-like"/>
</dbReference>
<protein>
    <recommendedName>
        <fullName evidence="4">Glutathione S-transferase</fullName>
    </recommendedName>
</protein>